<reference evidence="2" key="1">
    <citation type="submission" date="2023-06" db="EMBL/GenBank/DDBJ databases">
        <title>Genome-scale phylogeny and comparative genomics of the fungal order Sordariales.</title>
        <authorList>
            <consortium name="Lawrence Berkeley National Laboratory"/>
            <person name="Hensen N."/>
            <person name="Bonometti L."/>
            <person name="Westerberg I."/>
            <person name="Brannstrom I.O."/>
            <person name="Guillou S."/>
            <person name="Cros-Aarteil S."/>
            <person name="Calhoun S."/>
            <person name="Haridas S."/>
            <person name="Kuo A."/>
            <person name="Mondo S."/>
            <person name="Pangilinan J."/>
            <person name="Riley R."/>
            <person name="LaButti K."/>
            <person name="Andreopoulos B."/>
            <person name="Lipzen A."/>
            <person name="Chen C."/>
            <person name="Yanf M."/>
            <person name="Daum C."/>
            <person name="Ng V."/>
            <person name="Clum A."/>
            <person name="Steindorff A."/>
            <person name="Ohm R."/>
            <person name="Martin F."/>
            <person name="Silar P."/>
            <person name="Natvig D."/>
            <person name="Lalanne C."/>
            <person name="Gautier V."/>
            <person name="Ament-velasquez S.L."/>
            <person name="Kruys A."/>
            <person name="Hutchinson M.I."/>
            <person name="Powell A.J."/>
            <person name="Barry K."/>
            <person name="Miller A.N."/>
            <person name="Grigoriev I.V."/>
            <person name="Debuchy R."/>
            <person name="Gladieux P."/>
            <person name="Thoren M.H."/>
            <person name="Johannesson H."/>
        </authorList>
    </citation>
    <scope>NUCLEOTIDE SEQUENCE</scope>
    <source>
        <strain evidence="2">SMH3391-2</strain>
    </source>
</reference>
<accession>A0AA40CF00</accession>
<feature type="compositionally biased region" description="Polar residues" evidence="1">
    <location>
        <begin position="93"/>
        <end position="104"/>
    </location>
</feature>
<sequence length="227" mass="23851">MDVTALLNSSSAALQRSDSIESSTPSATGGTTAASTAVPTPSPERTHSRRTSGSRSPNRNRTPWDAGGYSLPLTLDTKSIHTPSTARPAFYSESPTDGQTSDSPKSPKHKFSDSRSTISSYTSSSSNNSVSHSRISSLSTVSEFQPLANLITDISLDGRMLQKRLESDSLSFPSVYNPQPSSPGARDSGSNDGEISPTGRLPSGRPGSPSDAVIIRRGYASQVTSGR</sequence>
<feature type="region of interest" description="Disordered" evidence="1">
    <location>
        <begin position="1"/>
        <end position="132"/>
    </location>
</feature>
<evidence type="ECO:0000313" key="2">
    <source>
        <dbReference type="EMBL" id="KAK0635795.1"/>
    </source>
</evidence>
<comment type="caution">
    <text evidence="2">The sequence shown here is derived from an EMBL/GenBank/DDBJ whole genome shotgun (WGS) entry which is preliminary data.</text>
</comment>
<feature type="compositionally biased region" description="Polar residues" evidence="1">
    <location>
        <begin position="1"/>
        <end position="21"/>
    </location>
</feature>
<name>A0AA40CF00_9PEZI</name>
<dbReference type="Proteomes" id="UP001174934">
    <property type="component" value="Unassembled WGS sequence"/>
</dbReference>
<dbReference type="EMBL" id="JAULSR010000001">
    <property type="protein sequence ID" value="KAK0635795.1"/>
    <property type="molecule type" value="Genomic_DNA"/>
</dbReference>
<dbReference type="AlphaFoldDB" id="A0AA40CF00"/>
<protein>
    <submittedName>
        <fullName evidence="2">Uncharacterized protein</fullName>
    </submittedName>
</protein>
<keyword evidence="3" id="KW-1185">Reference proteome</keyword>
<feature type="compositionally biased region" description="Polar residues" evidence="1">
    <location>
        <begin position="76"/>
        <end position="85"/>
    </location>
</feature>
<evidence type="ECO:0000313" key="3">
    <source>
        <dbReference type="Proteomes" id="UP001174934"/>
    </source>
</evidence>
<evidence type="ECO:0000256" key="1">
    <source>
        <dbReference type="SAM" id="MobiDB-lite"/>
    </source>
</evidence>
<organism evidence="2 3">
    <name type="scientific">Bombardia bombarda</name>
    <dbReference type="NCBI Taxonomy" id="252184"/>
    <lineage>
        <taxon>Eukaryota</taxon>
        <taxon>Fungi</taxon>
        <taxon>Dikarya</taxon>
        <taxon>Ascomycota</taxon>
        <taxon>Pezizomycotina</taxon>
        <taxon>Sordariomycetes</taxon>
        <taxon>Sordariomycetidae</taxon>
        <taxon>Sordariales</taxon>
        <taxon>Lasiosphaeriaceae</taxon>
        <taxon>Bombardia</taxon>
    </lineage>
</organism>
<proteinExistence type="predicted"/>
<feature type="compositionally biased region" description="Low complexity" evidence="1">
    <location>
        <begin position="114"/>
        <end position="132"/>
    </location>
</feature>
<feature type="compositionally biased region" description="Low complexity" evidence="1">
    <location>
        <begin position="22"/>
        <end position="39"/>
    </location>
</feature>
<gene>
    <name evidence="2" type="ORF">B0T17DRAFT_503299</name>
</gene>
<feature type="compositionally biased region" description="Polar residues" evidence="1">
    <location>
        <begin position="168"/>
        <end position="179"/>
    </location>
</feature>
<feature type="region of interest" description="Disordered" evidence="1">
    <location>
        <begin position="168"/>
        <end position="227"/>
    </location>
</feature>